<dbReference type="AlphaFoldDB" id="A0A6J6B0H9"/>
<evidence type="ECO:0000313" key="1">
    <source>
        <dbReference type="EMBL" id="CAB4532670.1"/>
    </source>
</evidence>
<evidence type="ECO:0000313" key="2">
    <source>
        <dbReference type="EMBL" id="CAB4589484.1"/>
    </source>
</evidence>
<proteinExistence type="predicted"/>
<reference evidence="1" key="1">
    <citation type="submission" date="2020-05" db="EMBL/GenBank/DDBJ databases">
        <authorList>
            <person name="Chiriac C."/>
            <person name="Salcher M."/>
            <person name="Ghai R."/>
            <person name="Kavagutti S V."/>
        </authorList>
    </citation>
    <scope>NUCLEOTIDE SEQUENCE</scope>
</reference>
<protein>
    <submittedName>
        <fullName evidence="1">Unannotated protein</fullName>
    </submittedName>
</protein>
<dbReference type="EMBL" id="CAFBQJ010000109">
    <property type="protein sequence ID" value="CAB5049430.1"/>
    <property type="molecule type" value="Genomic_DNA"/>
</dbReference>
<dbReference type="EMBL" id="CAFBRX010000009">
    <property type="protein sequence ID" value="CAB5111076.1"/>
    <property type="molecule type" value="Genomic_DNA"/>
</dbReference>
<gene>
    <name evidence="1" type="ORF">UFOPK1421_00089</name>
    <name evidence="2" type="ORF">UFOPK1820_00069</name>
    <name evidence="3" type="ORF">UFOPK1960_00838</name>
    <name evidence="4" type="ORF">UFOPK4275_00705</name>
    <name evidence="5" type="ORF">UFOPK4422_00171</name>
</gene>
<dbReference type="EMBL" id="CAEZUK010000004">
    <property type="protein sequence ID" value="CAB4589484.1"/>
    <property type="molecule type" value="Genomic_DNA"/>
</dbReference>
<sequence>MEFSPASRLTLTMLCAGVLFQGCFTGPRPTLLSPTMTPTVEDQSAQAVIDILALGAPLTFTVNYRVLTKFGNLSSDAAFAHHPDFGNSISIGDVRFIYAPDGTSFTCSTATGECKPGIDESRVSDRQLVSTIFQSSAIERILQDTRVAVGMGTSTTSSVNDQPTTCTVIPVVDSNAATQAKTYCAFDNLGVLASLETADLSISAISVTLDAQADQFAG</sequence>
<evidence type="ECO:0000313" key="3">
    <source>
        <dbReference type="EMBL" id="CAB4633568.1"/>
    </source>
</evidence>
<organism evidence="1">
    <name type="scientific">freshwater metagenome</name>
    <dbReference type="NCBI Taxonomy" id="449393"/>
    <lineage>
        <taxon>unclassified sequences</taxon>
        <taxon>metagenomes</taxon>
        <taxon>ecological metagenomes</taxon>
    </lineage>
</organism>
<dbReference type="EMBL" id="CAEZVL010000120">
    <property type="protein sequence ID" value="CAB4633568.1"/>
    <property type="molecule type" value="Genomic_DNA"/>
</dbReference>
<accession>A0A6J6B0H9</accession>
<dbReference type="EMBL" id="CAEZSL010000006">
    <property type="protein sequence ID" value="CAB4532670.1"/>
    <property type="molecule type" value="Genomic_DNA"/>
</dbReference>
<evidence type="ECO:0000313" key="4">
    <source>
        <dbReference type="EMBL" id="CAB5049430.1"/>
    </source>
</evidence>
<evidence type="ECO:0000313" key="5">
    <source>
        <dbReference type="EMBL" id="CAB5111076.1"/>
    </source>
</evidence>
<name>A0A6J6B0H9_9ZZZZ</name>